<dbReference type="RefSeq" id="WP_244162874.1">
    <property type="nucleotide sequence ID" value="NZ_KQ948859.1"/>
</dbReference>
<dbReference type="STRING" id="285568.AQJ66_19295"/>
<protein>
    <submittedName>
        <fullName evidence="2">Uncharacterized protein</fullName>
    </submittedName>
</protein>
<feature type="chain" id="PRO_5038751170" evidence="1">
    <location>
        <begin position="35"/>
        <end position="294"/>
    </location>
</feature>
<keyword evidence="3" id="KW-1185">Reference proteome</keyword>
<organism evidence="2 3">
    <name type="scientific">Streptomyces bungoensis</name>
    <dbReference type="NCBI Taxonomy" id="285568"/>
    <lineage>
        <taxon>Bacteria</taxon>
        <taxon>Bacillati</taxon>
        <taxon>Actinomycetota</taxon>
        <taxon>Actinomycetes</taxon>
        <taxon>Kitasatosporales</taxon>
        <taxon>Streptomycetaceae</taxon>
        <taxon>Streptomyces</taxon>
    </lineage>
</organism>
<comment type="caution">
    <text evidence="2">The sequence shown here is derived from an EMBL/GenBank/DDBJ whole genome shotgun (WGS) entry which is preliminary data.</text>
</comment>
<keyword evidence="1" id="KW-0732">Signal</keyword>
<dbReference type="EMBL" id="LMWX01000030">
    <property type="protein sequence ID" value="KUN83379.1"/>
    <property type="molecule type" value="Genomic_DNA"/>
</dbReference>
<proteinExistence type="predicted"/>
<dbReference type="AlphaFoldDB" id="A0A101T072"/>
<sequence>MRRTRELRALMRPAAAGTLAATALVLCGTASATAAPAAPAVPHAYSAGQIAAARAAAGDGTTLGVLRRFFAHDPDPGTPAARPDRTAGAPRLTGAATTVFTLNADFVAGRAGAPVAEPAFVAAEAVSATGQRASVWSVRTAHGWQVVNIASGSDEPTYAARAHGHGTVFREPQVNAWYLLRGGRVLPLNTEARAAVGAHGTTLTGYRHHVRAAYGSRLTGSRYDRDGYAGGFGRASARAATKSAEVVAERTAAEQASRPSGADAGTLAGLGAAGAALALGVALAGRRLRDHGPR</sequence>
<reference evidence="2 3" key="1">
    <citation type="submission" date="2015-10" db="EMBL/GenBank/DDBJ databases">
        <title>Draft genome sequence of Streptomyces bungoensis DSM 41781, type strain for the species Streptomyces bungoensis.</title>
        <authorList>
            <person name="Ruckert C."/>
            <person name="Winkler A."/>
            <person name="Kalinowski J."/>
            <person name="Kampfer P."/>
            <person name="Glaeser S."/>
        </authorList>
    </citation>
    <scope>NUCLEOTIDE SEQUENCE [LARGE SCALE GENOMIC DNA]</scope>
    <source>
        <strain evidence="2 3">DSM 41781</strain>
    </source>
</reference>
<accession>A0A101T072</accession>
<evidence type="ECO:0000256" key="1">
    <source>
        <dbReference type="SAM" id="SignalP"/>
    </source>
</evidence>
<gene>
    <name evidence="2" type="ORF">AQJ66_19295</name>
</gene>
<evidence type="ECO:0000313" key="2">
    <source>
        <dbReference type="EMBL" id="KUN83379.1"/>
    </source>
</evidence>
<feature type="signal peptide" evidence="1">
    <location>
        <begin position="1"/>
        <end position="34"/>
    </location>
</feature>
<evidence type="ECO:0000313" key="3">
    <source>
        <dbReference type="Proteomes" id="UP000053024"/>
    </source>
</evidence>
<dbReference type="Proteomes" id="UP000053024">
    <property type="component" value="Unassembled WGS sequence"/>
</dbReference>
<name>A0A101T072_9ACTN</name>